<reference evidence="1 2" key="1">
    <citation type="journal article" date="2012" name="BMC Genomics">
        <title>Sequencing the genome of Marssonina brunnea reveals fungus-poplar co-evolution.</title>
        <authorList>
            <person name="Zhu S."/>
            <person name="Cao Y.-Z."/>
            <person name="Jiang C."/>
            <person name="Tan B.-Y."/>
            <person name="Wang Z."/>
            <person name="Feng S."/>
            <person name="Zhang L."/>
            <person name="Su X.-H."/>
            <person name="Brejova B."/>
            <person name="Vinar T."/>
            <person name="Xu M."/>
            <person name="Wang M.-X."/>
            <person name="Zhang S.-G."/>
            <person name="Huang M.-R."/>
            <person name="Wu R."/>
            <person name="Zhou Y."/>
        </authorList>
    </citation>
    <scope>NUCLEOTIDE SEQUENCE [LARGE SCALE GENOMIC DNA]</scope>
    <source>
        <strain evidence="1 2">MB_m1</strain>
    </source>
</reference>
<dbReference type="GO" id="GO:0016301">
    <property type="term" value="F:kinase activity"/>
    <property type="evidence" value="ECO:0007669"/>
    <property type="project" value="UniProtKB-KW"/>
</dbReference>
<evidence type="ECO:0000313" key="1">
    <source>
        <dbReference type="EMBL" id="EKD17739.1"/>
    </source>
</evidence>
<organism evidence="1 2">
    <name type="scientific">Marssonina brunnea f. sp. multigermtubi (strain MB_m1)</name>
    <name type="common">Marssonina leaf spot fungus</name>
    <dbReference type="NCBI Taxonomy" id="1072389"/>
    <lineage>
        <taxon>Eukaryota</taxon>
        <taxon>Fungi</taxon>
        <taxon>Dikarya</taxon>
        <taxon>Ascomycota</taxon>
        <taxon>Pezizomycotina</taxon>
        <taxon>Leotiomycetes</taxon>
        <taxon>Helotiales</taxon>
        <taxon>Drepanopezizaceae</taxon>
        <taxon>Drepanopeziza</taxon>
    </lineage>
</organism>
<keyword evidence="1" id="KW-0418">Kinase</keyword>
<dbReference type="STRING" id="1072389.K1XY62"/>
<name>K1XY62_MARBU</name>
<proteinExistence type="predicted"/>
<dbReference type="OrthoDB" id="5979581at2759"/>
<keyword evidence="1" id="KW-0808">Transferase</keyword>
<protein>
    <submittedName>
        <fullName evidence="1">Protein kinase-like protein</fullName>
    </submittedName>
</protein>
<dbReference type="EMBL" id="JH921435">
    <property type="protein sequence ID" value="EKD17739.1"/>
    <property type="molecule type" value="Genomic_DNA"/>
</dbReference>
<dbReference type="Proteomes" id="UP000006753">
    <property type="component" value="Unassembled WGS sequence"/>
</dbReference>
<keyword evidence="2" id="KW-1185">Reference proteome</keyword>
<dbReference type="KEGG" id="mbe:MBM_04108"/>
<dbReference type="AlphaFoldDB" id="K1XY62"/>
<dbReference type="HOGENOM" id="CLU_997750_0_0_1"/>
<evidence type="ECO:0000313" key="2">
    <source>
        <dbReference type="Proteomes" id="UP000006753"/>
    </source>
</evidence>
<sequence>MASQPYSDQVILAPPLPARAFHSTGFEVTDPSQMRGLKGPLPGRRSKLDCAVVPRSQFRARSYLVIDAHLNTLNYNQELQVFNHLASITKEHSGRFHVRQLKDSFNMKSRNSETRLFRYGTSKHKYLHSNQLRIAVIDDSILPKVKEDEIRSPSAKKQVGDTMIYASRYILDSASALVISNFGHARIGNKHGGNAVLVPYQAPERCRGYVEFTALDFPEPEVIFGIDDKNSEELNDARPLAAMTALLGPPPSEVLTRASKYWDLDGRKIKGACPTTGGT</sequence>
<dbReference type="InParanoid" id="K1XY62"/>
<gene>
    <name evidence="1" type="ORF">MBM_04108</name>
</gene>
<accession>K1XY62</accession>